<dbReference type="GO" id="GO:0000302">
    <property type="term" value="P:response to reactive oxygen species"/>
    <property type="evidence" value="ECO:0007669"/>
    <property type="project" value="TreeGrafter"/>
</dbReference>
<dbReference type="AlphaFoldDB" id="B4MW40"/>
<dbReference type="EMBL" id="CH963857">
    <property type="protein sequence ID" value="EDW75910.1"/>
    <property type="molecule type" value="Genomic_DNA"/>
</dbReference>
<dbReference type="PhylomeDB" id="B4MW40"/>
<dbReference type="InterPro" id="IPR022271">
    <property type="entry name" value="Lipocalin_ApoD"/>
</dbReference>
<dbReference type="KEGG" id="dwi:6642324"/>
<evidence type="ECO:0000313" key="3">
    <source>
        <dbReference type="Proteomes" id="UP000007798"/>
    </source>
</evidence>
<gene>
    <name evidence="2" type="primary">Dwil\GK14949</name>
    <name evidence="2" type="ORF">Dwil_GK14949</name>
</gene>
<proteinExistence type="inferred from homology"/>
<sequence>MIGGRFFILILLFGQPSWALLAFEGSCPSNMTAVADLDMDRLLGRWYTHSMYPNLSLKVPKCQSVDFVKVDDIIAVKSTQLGTKTGTLKIRVDEIKNVEPALGKYDLVGGDKKAFPDGITIYVLDTDYENFIIRYLCFDSNNIINFQWAVIQTRHRLPSSETVFKAQALARDSGILISKMIKIRQDACPPDS</sequence>
<dbReference type="GO" id="GO:0005737">
    <property type="term" value="C:cytoplasm"/>
    <property type="evidence" value="ECO:0007669"/>
    <property type="project" value="TreeGrafter"/>
</dbReference>
<feature type="signal peptide" evidence="1">
    <location>
        <begin position="1"/>
        <end position="19"/>
    </location>
</feature>
<dbReference type="eggNOG" id="KOG4824">
    <property type="taxonomic scope" value="Eukaryota"/>
</dbReference>
<dbReference type="STRING" id="7260.B4MW40"/>
<dbReference type="GO" id="GO:0006629">
    <property type="term" value="P:lipid metabolic process"/>
    <property type="evidence" value="ECO:0007669"/>
    <property type="project" value="TreeGrafter"/>
</dbReference>
<dbReference type="PANTHER" id="PTHR10612:SF34">
    <property type="entry name" value="APOLIPOPROTEIN D"/>
    <property type="match status" value="1"/>
</dbReference>
<comment type="similarity">
    <text evidence="1">Belongs to the calycin superfamily. Lipocalin family.</text>
</comment>
<dbReference type="Proteomes" id="UP000007798">
    <property type="component" value="Unassembled WGS sequence"/>
</dbReference>
<accession>B4MW40</accession>
<keyword evidence="1" id="KW-0732">Signal</keyword>
<dbReference type="InParanoid" id="B4MW40"/>
<protein>
    <recommendedName>
        <fullName evidence="4">Lipocalin/cytosolic fatty-acid binding domain-containing protein</fullName>
    </recommendedName>
</protein>
<dbReference type="OMA" id="FAIRYMC"/>
<dbReference type="OrthoDB" id="565904at2759"/>
<dbReference type="FunCoup" id="B4MW40">
    <property type="interactions" value="93"/>
</dbReference>
<evidence type="ECO:0000256" key="1">
    <source>
        <dbReference type="PIRNR" id="PIRNR036893"/>
    </source>
</evidence>
<organism evidence="2 3">
    <name type="scientific">Drosophila willistoni</name>
    <name type="common">Fruit fly</name>
    <dbReference type="NCBI Taxonomy" id="7260"/>
    <lineage>
        <taxon>Eukaryota</taxon>
        <taxon>Metazoa</taxon>
        <taxon>Ecdysozoa</taxon>
        <taxon>Arthropoda</taxon>
        <taxon>Hexapoda</taxon>
        <taxon>Insecta</taxon>
        <taxon>Pterygota</taxon>
        <taxon>Neoptera</taxon>
        <taxon>Endopterygota</taxon>
        <taxon>Diptera</taxon>
        <taxon>Brachycera</taxon>
        <taxon>Muscomorpha</taxon>
        <taxon>Ephydroidea</taxon>
        <taxon>Drosophilidae</taxon>
        <taxon>Drosophila</taxon>
        <taxon>Sophophora</taxon>
    </lineage>
</organism>
<dbReference type="HOGENOM" id="CLU_1422847_0_0_1"/>
<dbReference type="PIRSF" id="PIRSF036893">
    <property type="entry name" value="Lipocalin_ApoD"/>
    <property type="match status" value="1"/>
</dbReference>
<dbReference type="InterPro" id="IPR012674">
    <property type="entry name" value="Calycin"/>
</dbReference>
<reference evidence="2 3" key="1">
    <citation type="journal article" date="2007" name="Nature">
        <title>Evolution of genes and genomes on the Drosophila phylogeny.</title>
        <authorList>
            <consortium name="Drosophila 12 Genomes Consortium"/>
            <person name="Clark A.G."/>
            <person name="Eisen M.B."/>
            <person name="Smith D.R."/>
            <person name="Bergman C.M."/>
            <person name="Oliver B."/>
            <person name="Markow T.A."/>
            <person name="Kaufman T.C."/>
            <person name="Kellis M."/>
            <person name="Gelbart W."/>
            <person name="Iyer V.N."/>
            <person name="Pollard D.A."/>
            <person name="Sackton T.B."/>
            <person name="Larracuente A.M."/>
            <person name="Singh N.D."/>
            <person name="Abad J.P."/>
            <person name="Abt D.N."/>
            <person name="Adryan B."/>
            <person name="Aguade M."/>
            <person name="Akashi H."/>
            <person name="Anderson W.W."/>
            <person name="Aquadro C.F."/>
            <person name="Ardell D.H."/>
            <person name="Arguello R."/>
            <person name="Artieri C.G."/>
            <person name="Barbash D.A."/>
            <person name="Barker D."/>
            <person name="Barsanti P."/>
            <person name="Batterham P."/>
            <person name="Batzoglou S."/>
            <person name="Begun D."/>
            <person name="Bhutkar A."/>
            <person name="Blanco E."/>
            <person name="Bosak S.A."/>
            <person name="Bradley R.K."/>
            <person name="Brand A.D."/>
            <person name="Brent M.R."/>
            <person name="Brooks A.N."/>
            <person name="Brown R.H."/>
            <person name="Butlin R.K."/>
            <person name="Caggese C."/>
            <person name="Calvi B.R."/>
            <person name="Bernardo de Carvalho A."/>
            <person name="Caspi A."/>
            <person name="Castrezana S."/>
            <person name="Celniker S.E."/>
            <person name="Chang J.L."/>
            <person name="Chapple C."/>
            <person name="Chatterji S."/>
            <person name="Chinwalla A."/>
            <person name="Civetta A."/>
            <person name="Clifton S.W."/>
            <person name="Comeron J.M."/>
            <person name="Costello J.C."/>
            <person name="Coyne J.A."/>
            <person name="Daub J."/>
            <person name="David R.G."/>
            <person name="Delcher A.L."/>
            <person name="Delehaunty K."/>
            <person name="Do C.B."/>
            <person name="Ebling H."/>
            <person name="Edwards K."/>
            <person name="Eickbush T."/>
            <person name="Evans J.D."/>
            <person name="Filipski A."/>
            <person name="Findeiss S."/>
            <person name="Freyhult E."/>
            <person name="Fulton L."/>
            <person name="Fulton R."/>
            <person name="Garcia A.C."/>
            <person name="Gardiner A."/>
            <person name="Garfield D.A."/>
            <person name="Garvin B.E."/>
            <person name="Gibson G."/>
            <person name="Gilbert D."/>
            <person name="Gnerre S."/>
            <person name="Godfrey J."/>
            <person name="Good R."/>
            <person name="Gotea V."/>
            <person name="Gravely B."/>
            <person name="Greenberg A.J."/>
            <person name="Griffiths-Jones S."/>
            <person name="Gross S."/>
            <person name="Guigo R."/>
            <person name="Gustafson E.A."/>
            <person name="Haerty W."/>
            <person name="Hahn M.W."/>
            <person name="Halligan D.L."/>
            <person name="Halpern A.L."/>
            <person name="Halter G.M."/>
            <person name="Han M.V."/>
            <person name="Heger A."/>
            <person name="Hillier L."/>
            <person name="Hinrichs A.S."/>
            <person name="Holmes I."/>
            <person name="Hoskins R.A."/>
            <person name="Hubisz M.J."/>
            <person name="Hultmark D."/>
            <person name="Huntley M.A."/>
            <person name="Jaffe D.B."/>
            <person name="Jagadeeshan S."/>
            <person name="Jeck W.R."/>
            <person name="Johnson J."/>
            <person name="Jones C.D."/>
            <person name="Jordan W.C."/>
            <person name="Karpen G.H."/>
            <person name="Kataoka E."/>
            <person name="Keightley P.D."/>
            <person name="Kheradpour P."/>
            <person name="Kirkness E.F."/>
            <person name="Koerich L.B."/>
            <person name="Kristiansen K."/>
            <person name="Kudrna D."/>
            <person name="Kulathinal R.J."/>
            <person name="Kumar S."/>
            <person name="Kwok R."/>
            <person name="Lander E."/>
            <person name="Langley C.H."/>
            <person name="Lapoint R."/>
            <person name="Lazzaro B.P."/>
            <person name="Lee S.J."/>
            <person name="Levesque L."/>
            <person name="Li R."/>
            <person name="Lin C.F."/>
            <person name="Lin M.F."/>
            <person name="Lindblad-Toh K."/>
            <person name="Llopart A."/>
            <person name="Long M."/>
            <person name="Low L."/>
            <person name="Lozovsky E."/>
            <person name="Lu J."/>
            <person name="Luo M."/>
            <person name="Machado C.A."/>
            <person name="Makalowski W."/>
            <person name="Marzo M."/>
            <person name="Matsuda M."/>
            <person name="Matzkin L."/>
            <person name="McAllister B."/>
            <person name="McBride C.S."/>
            <person name="McKernan B."/>
            <person name="McKernan K."/>
            <person name="Mendez-Lago M."/>
            <person name="Minx P."/>
            <person name="Mollenhauer M.U."/>
            <person name="Montooth K."/>
            <person name="Mount S.M."/>
            <person name="Mu X."/>
            <person name="Myers E."/>
            <person name="Negre B."/>
            <person name="Newfeld S."/>
            <person name="Nielsen R."/>
            <person name="Noor M.A."/>
            <person name="O'Grady P."/>
            <person name="Pachter L."/>
            <person name="Papaceit M."/>
            <person name="Parisi M.J."/>
            <person name="Parisi M."/>
            <person name="Parts L."/>
            <person name="Pedersen J.S."/>
            <person name="Pesole G."/>
            <person name="Phillippy A.M."/>
            <person name="Ponting C.P."/>
            <person name="Pop M."/>
            <person name="Porcelli D."/>
            <person name="Powell J.R."/>
            <person name="Prohaska S."/>
            <person name="Pruitt K."/>
            <person name="Puig M."/>
            <person name="Quesneville H."/>
            <person name="Ram K.R."/>
            <person name="Rand D."/>
            <person name="Rasmussen M.D."/>
            <person name="Reed L.K."/>
            <person name="Reenan R."/>
            <person name="Reily A."/>
            <person name="Remington K.A."/>
            <person name="Rieger T.T."/>
            <person name="Ritchie M.G."/>
            <person name="Robin C."/>
            <person name="Rogers Y.H."/>
            <person name="Rohde C."/>
            <person name="Rozas J."/>
            <person name="Rubenfield M.J."/>
            <person name="Ruiz A."/>
            <person name="Russo S."/>
            <person name="Salzberg S.L."/>
            <person name="Sanchez-Gracia A."/>
            <person name="Saranga D.J."/>
            <person name="Sato H."/>
            <person name="Schaeffer S.W."/>
            <person name="Schatz M.C."/>
            <person name="Schlenke T."/>
            <person name="Schwartz R."/>
            <person name="Segarra C."/>
            <person name="Singh R.S."/>
            <person name="Sirot L."/>
            <person name="Sirota M."/>
            <person name="Sisneros N.B."/>
            <person name="Smith C.D."/>
            <person name="Smith T.F."/>
            <person name="Spieth J."/>
            <person name="Stage D.E."/>
            <person name="Stark A."/>
            <person name="Stephan W."/>
            <person name="Strausberg R.L."/>
            <person name="Strempel S."/>
            <person name="Sturgill D."/>
            <person name="Sutton G."/>
            <person name="Sutton G.G."/>
            <person name="Tao W."/>
            <person name="Teichmann S."/>
            <person name="Tobari Y.N."/>
            <person name="Tomimura Y."/>
            <person name="Tsolas J.M."/>
            <person name="Valente V.L."/>
            <person name="Venter E."/>
            <person name="Venter J.C."/>
            <person name="Vicario S."/>
            <person name="Vieira F.G."/>
            <person name="Vilella A.J."/>
            <person name="Villasante A."/>
            <person name="Walenz B."/>
            <person name="Wang J."/>
            <person name="Wasserman M."/>
            <person name="Watts T."/>
            <person name="Wilson D."/>
            <person name="Wilson R.K."/>
            <person name="Wing R.A."/>
            <person name="Wolfner M.F."/>
            <person name="Wong A."/>
            <person name="Wong G.K."/>
            <person name="Wu C.I."/>
            <person name="Wu G."/>
            <person name="Yamamoto D."/>
            <person name="Yang H.P."/>
            <person name="Yang S.P."/>
            <person name="Yorke J.A."/>
            <person name="Yoshida K."/>
            <person name="Zdobnov E."/>
            <person name="Zhang P."/>
            <person name="Zhang Y."/>
            <person name="Zimin A.V."/>
            <person name="Baldwin J."/>
            <person name="Abdouelleil A."/>
            <person name="Abdulkadir J."/>
            <person name="Abebe A."/>
            <person name="Abera B."/>
            <person name="Abreu J."/>
            <person name="Acer S.C."/>
            <person name="Aftuck L."/>
            <person name="Alexander A."/>
            <person name="An P."/>
            <person name="Anderson E."/>
            <person name="Anderson S."/>
            <person name="Arachi H."/>
            <person name="Azer M."/>
            <person name="Bachantsang P."/>
            <person name="Barry A."/>
            <person name="Bayul T."/>
            <person name="Berlin A."/>
            <person name="Bessette D."/>
            <person name="Bloom T."/>
            <person name="Blye J."/>
            <person name="Boguslavskiy L."/>
            <person name="Bonnet C."/>
            <person name="Boukhgalter B."/>
            <person name="Bourzgui I."/>
            <person name="Brown A."/>
            <person name="Cahill P."/>
            <person name="Channer S."/>
            <person name="Cheshatsang Y."/>
            <person name="Chuda L."/>
            <person name="Citroen M."/>
            <person name="Collymore A."/>
            <person name="Cooke P."/>
            <person name="Costello M."/>
            <person name="D'Aco K."/>
            <person name="Daza R."/>
            <person name="De Haan G."/>
            <person name="DeGray S."/>
            <person name="DeMaso C."/>
            <person name="Dhargay N."/>
            <person name="Dooley K."/>
            <person name="Dooley E."/>
            <person name="Doricent M."/>
            <person name="Dorje P."/>
            <person name="Dorjee K."/>
            <person name="Dupes A."/>
            <person name="Elong R."/>
            <person name="Falk J."/>
            <person name="Farina A."/>
            <person name="Faro S."/>
            <person name="Ferguson D."/>
            <person name="Fisher S."/>
            <person name="Foley C.D."/>
            <person name="Franke A."/>
            <person name="Friedrich D."/>
            <person name="Gadbois L."/>
            <person name="Gearin G."/>
            <person name="Gearin C.R."/>
            <person name="Giannoukos G."/>
            <person name="Goode T."/>
            <person name="Graham J."/>
            <person name="Grandbois E."/>
            <person name="Grewal S."/>
            <person name="Gyaltsen K."/>
            <person name="Hafez N."/>
            <person name="Hagos B."/>
            <person name="Hall J."/>
            <person name="Henson C."/>
            <person name="Hollinger A."/>
            <person name="Honan T."/>
            <person name="Huard M.D."/>
            <person name="Hughes L."/>
            <person name="Hurhula B."/>
            <person name="Husby M.E."/>
            <person name="Kamat A."/>
            <person name="Kanga B."/>
            <person name="Kashin S."/>
            <person name="Khazanovich D."/>
            <person name="Kisner P."/>
            <person name="Lance K."/>
            <person name="Lara M."/>
            <person name="Lee W."/>
            <person name="Lennon N."/>
            <person name="Letendre F."/>
            <person name="LeVine R."/>
            <person name="Lipovsky A."/>
            <person name="Liu X."/>
            <person name="Liu J."/>
            <person name="Liu S."/>
            <person name="Lokyitsang T."/>
            <person name="Lokyitsang Y."/>
            <person name="Lubonja R."/>
            <person name="Lui A."/>
            <person name="MacDonald P."/>
            <person name="Magnisalis V."/>
            <person name="Maru K."/>
            <person name="Matthews C."/>
            <person name="McCusker W."/>
            <person name="McDonough S."/>
            <person name="Mehta T."/>
            <person name="Meldrim J."/>
            <person name="Meneus L."/>
            <person name="Mihai O."/>
            <person name="Mihalev A."/>
            <person name="Mihova T."/>
            <person name="Mittelman R."/>
            <person name="Mlenga V."/>
            <person name="Montmayeur A."/>
            <person name="Mulrain L."/>
            <person name="Navidi A."/>
            <person name="Naylor J."/>
            <person name="Negash T."/>
            <person name="Nguyen T."/>
            <person name="Nguyen N."/>
            <person name="Nicol R."/>
            <person name="Norbu C."/>
            <person name="Norbu N."/>
            <person name="Novod N."/>
            <person name="O'Neill B."/>
            <person name="Osman S."/>
            <person name="Markiewicz E."/>
            <person name="Oyono O.L."/>
            <person name="Patti C."/>
            <person name="Phunkhang P."/>
            <person name="Pierre F."/>
            <person name="Priest M."/>
            <person name="Raghuraman S."/>
            <person name="Rege F."/>
            <person name="Reyes R."/>
            <person name="Rise C."/>
            <person name="Rogov P."/>
            <person name="Ross K."/>
            <person name="Ryan E."/>
            <person name="Settipalli S."/>
            <person name="Shea T."/>
            <person name="Sherpa N."/>
            <person name="Shi L."/>
            <person name="Shih D."/>
            <person name="Sparrow T."/>
            <person name="Spaulding J."/>
            <person name="Stalker J."/>
            <person name="Stange-Thomann N."/>
            <person name="Stavropoulos S."/>
            <person name="Stone C."/>
            <person name="Strader C."/>
            <person name="Tesfaye S."/>
            <person name="Thomson T."/>
            <person name="Thoulutsang Y."/>
            <person name="Thoulutsang D."/>
            <person name="Topham K."/>
            <person name="Topping I."/>
            <person name="Tsamla T."/>
            <person name="Vassiliev H."/>
            <person name="Vo A."/>
            <person name="Wangchuk T."/>
            <person name="Wangdi T."/>
            <person name="Weiand M."/>
            <person name="Wilkinson J."/>
            <person name="Wilson A."/>
            <person name="Yadav S."/>
            <person name="Young G."/>
            <person name="Yu Q."/>
            <person name="Zembek L."/>
            <person name="Zhong D."/>
            <person name="Zimmer A."/>
            <person name="Zwirko Z."/>
            <person name="Jaffe D.B."/>
            <person name="Alvarez P."/>
            <person name="Brockman W."/>
            <person name="Butler J."/>
            <person name="Chin C."/>
            <person name="Gnerre S."/>
            <person name="Grabherr M."/>
            <person name="Kleber M."/>
            <person name="Mauceli E."/>
            <person name="MacCallum I."/>
        </authorList>
    </citation>
    <scope>NUCLEOTIDE SEQUENCE [LARGE SCALE GENOMIC DNA]</scope>
    <source>
        <strain evidence="3">Tucson 14030-0811.24</strain>
    </source>
</reference>
<feature type="chain" id="PRO_5013436042" description="Lipocalin/cytosolic fatty-acid binding domain-containing protein" evidence="1">
    <location>
        <begin position="20"/>
        <end position="192"/>
    </location>
</feature>
<evidence type="ECO:0008006" key="4">
    <source>
        <dbReference type="Google" id="ProtNLM"/>
    </source>
</evidence>
<evidence type="ECO:0000313" key="2">
    <source>
        <dbReference type="EMBL" id="EDW75910.1"/>
    </source>
</evidence>
<dbReference type="SUPFAM" id="SSF50814">
    <property type="entry name" value="Lipocalins"/>
    <property type="match status" value="1"/>
</dbReference>
<name>B4MW40_DROWI</name>
<dbReference type="PANTHER" id="PTHR10612">
    <property type="entry name" value="APOLIPOPROTEIN D"/>
    <property type="match status" value="1"/>
</dbReference>
<dbReference type="Gene3D" id="2.40.128.20">
    <property type="match status" value="1"/>
</dbReference>
<keyword evidence="3" id="KW-1185">Reference proteome</keyword>